<evidence type="ECO:0000313" key="11">
    <source>
        <dbReference type="EMBL" id="KAE9382776.1"/>
    </source>
</evidence>
<evidence type="ECO:0000256" key="1">
    <source>
        <dbReference type="ARBA" id="ARBA00004141"/>
    </source>
</evidence>
<feature type="transmembrane region" description="Helical" evidence="9">
    <location>
        <begin position="514"/>
        <end position="540"/>
    </location>
</feature>
<dbReference type="PROSITE" id="PS50893">
    <property type="entry name" value="ABC_TRANSPORTER_2"/>
    <property type="match status" value="1"/>
</dbReference>
<keyword evidence="8 9" id="KW-0472">Membrane</keyword>
<keyword evidence="3" id="KW-0813">Transport</keyword>
<organism evidence="11 12">
    <name type="scientific">Gymnopus androsaceus JB14</name>
    <dbReference type="NCBI Taxonomy" id="1447944"/>
    <lineage>
        <taxon>Eukaryota</taxon>
        <taxon>Fungi</taxon>
        <taxon>Dikarya</taxon>
        <taxon>Basidiomycota</taxon>
        <taxon>Agaricomycotina</taxon>
        <taxon>Agaricomycetes</taxon>
        <taxon>Agaricomycetidae</taxon>
        <taxon>Agaricales</taxon>
        <taxon>Marasmiineae</taxon>
        <taxon>Omphalotaceae</taxon>
        <taxon>Gymnopus</taxon>
    </lineage>
</organism>
<feature type="transmembrane region" description="Helical" evidence="9">
    <location>
        <begin position="560"/>
        <end position="582"/>
    </location>
</feature>
<name>A0A6A4GBB5_9AGAR</name>
<dbReference type="AlphaFoldDB" id="A0A6A4GBB5"/>
<gene>
    <name evidence="11" type="ORF">BT96DRAFT_951901</name>
</gene>
<dbReference type="InterPro" id="IPR010929">
    <property type="entry name" value="PDR_CDR_ABC"/>
</dbReference>
<dbReference type="SMART" id="SM00382">
    <property type="entry name" value="AAA"/>
    <property type="match status" value="1"/>
</dbReference>
<proteinExistence type="inferred from homology"/>
<evidence type="ECO:0000256" key="6">
    <source>
        <dbReference type="ARBA" id="ARBA00022840"/>
    </source>
</evidence>
<feature type="domain" description="ABC transporter" evidence="10">
    <location>
        <begin position="110"/>
        <end position="352"/>
    </location>
</feature>
<evidence type="ECO:0000256" key="3">
    <source>
        <dbReference type="ARBA" id="ARBA00022448"/>
    </source>
</evidence>
<feature type="non-terminal residue" evidence="11">
    <location>
        <position position="1"/>
    </location>
</feature>
<accession>A0A6A4GBB5</accession>
<evidence type="ECO:0000256" key="9">
    <source>
        <dbReference type="SAM" id="Phobius"/>
    </source>
</evidence>
<dbReference type="Pfam" id="PF19055">
    <property type="entry name" value="ABC2_membrane_7"/>
    <property type="match status" value="1"/>
</dbReference>
<feature type="transmembrane region" description="Helical" evidence="9">
    <location>
        <begin position="589"/>
        <end position="610"/>
    </location>
</feature>
<sequence>STTITGHDYIFSGYGIVTTDLWRRCFLVLLAFFFFYQITQVVTMEYFPQYVPNVGFSIFAKEDAETKKLNEEQTAKRAAHNEQVRAYDKLLEGKKKSEQVETERPYRKTFTWEKLNYTVPVPGGTRRLLHNVYGFVKPGTLTAVMGASADSGAGKTTCLDVLAQRKNIGVISGDLLVDGRPLTSEFARGTAYAEQMDVHEATTTVREAMRFSAYLRQPAEVSIGEKNSYVEEIIELLELQDLSEAIVFCLGVEAKKRLTIGVELASKPELLVFLDEPTSGLDAQSAWNLVRFLRKLADQGQAILCTIHQPSSLLFESFDRLLLLETGGETIYFGDIGDDSSIIREYFSRHGALCPPNVNPAEYMLEAIGAGVTPRVGHRDWKDIWLDSPEYSAVIKEIEEIKEQGLAHPEPDAQKLRPYATSFFYQLKLVVGRNNRAVWRSPDYIFSRLFVCMFNSLWLSLSFLQLGTSLRDLQFRVFAIFWITFIPSLIMSQIQPLFIFNRRTFIREFSSRMYSPYAFVVGQLLSEIPYNILIAIGYWVLMVYPMHFGQGEAGLNGTGFQLLIIIFMILFGVSLGQLIAALSPSVQVAVLFNPFISMILATFCGVAIPYPDLISFWRSWLYELNPYT</sequence>
<keyword evidence="4 9" id="KW-0812">Transmembrane</keyword>
<dbReference type="Pfam" id="PF06422">
    <property type="entry name" value="PDR_CDR"/>
    <property type="match status" value="1"/>
</dbReference>
<evidence type="ECO:0000256" key="2">
    <source>
        <dbReference type="ARBA" id="ARBA00006012"/>
    </source>
</evidence>
<keyword evidence="12" id="KW-1185">Reference proteome</keyword>
<dbReference type="InterPro" id="IPR034003">
    <property type="entry name" value="ABCG_PDR_2"/>
</dbReference>
<dbReference type="GO" id="GO:0016020">
    <property type="term" value="C:membrane"/>
    <property type="evidence" value="ECO:0007669"/>
    <property type="project" value="UniProtKB-SubCell"/>
</dbReference>
<dbReference type="InterPro" id="IPR027417">
    <property type="entry name" value="P-loop_NTPase"/>
</dbReference>
<protein>
    <recommendedName>
        <fullName evidence="10">ABC transporter domain-containing protein</fullName>
    </recommendedName>
</protein>
<dbReference type="GO" id="GO:0016887">
    <property type="term" value="F:ATP hydrolysis activity"/>
    <property type="evidence" value="ECO:0007669"/>
    <property type="project" value="InterPro"/>
</dbReference>
<dbReference type="Gene3D" id="3.40.50.300">
    <property type="entry name" value="P-loop containing nucleotide triphosphate hydrolases"/>
    <property type="match status" value="1"/>
</dbReference>
<dbReference type="Pfam" id="PF00005">
    <property type="entry name" value="ABC_tran"/>
    <property type="match status" value="1"/>
</dbReference>
<evidence type="ECO:0000259" key="10">
    <source>
        <dbReference type="PROSITE" id="PS50893"/>
    </source>
</evidence>
<dbReference type="InterPro" id="IPR003439">
    <property type="entry name" value="ABC_transporter-like_ATP-bd"/>
</dbReference>
<evidence type="ECO:0000313" key="12">
    <source>
        <dbReference type="Proteomes" id="UP000799118"/>
    </source>
</evidence>
<evidence type="ECO:0000256" key="5">
    <source>
        <dbReference type="ARBA" id="ARBA00022741"/>
    </source>
</evidence>
<dbReference type="PANTHER" id="PTHR19241">
    <property type="entry name" value="ATP-BINDING CASSETTE TRANSPORTER"/>
    <property type="match status" value="1"/>
</dbReference>
<dbReference type="GO" id="GO:0005524">
    <property type="term" value="F:ATP binding"/>
    <property type="evidence" value="ECO:0007669"/>
    <property type="project" value="UniProtKB-KW"/>
</dbReference>
<dbReference type="CDD" id="cd03232">
    <property type="entry name" value="ABCG_PDR_domain2"/>
    <property type="match status" value="1"/>
</dbReference>
<evidence type="ECO:0000256" key="7">
    <source>
        <dbReference type="ARBA" id="ARBA00022989"/>
    </source>
</evidence>
<dbReference type="FunFam" id="3.40.50.300:FF:000054">
    <property type="entry name" value="ABC multidrug transporter atrF"/>
    <property type="match status" value="1"/>
</dbReference>
<keyword evidence="5" id="KW-0547">Nucleotide-binding</keyword>
<feature type="transmembrane region" description="Helical" evidence="9">
    <location>
        <begin position="473"/>
        <end position="494"/>
    </location>
</feature>
<feature type="non-terminal residue" evidence="11">
    <location>
        <position position="628"/>
    </location>
</feature>
<keyword evidence="7 9" id="KW-1133">Transmembrane helix</keyword>
<comment type="subcellular location">
    <subcellularLocation>
        <location evidence="1">Membrane</location>
        <topology evidence="1">Multi-pass membrane protein</topology>
    </subcellularLocation>
</comment>
<reference evidence="11" key="1">
    <citation type="journal article" date="2019" name="Environ. Microbiol.">
        <title>Fungal ecological strategies reflected in gene transcription - a case study of two litter decomposers.</title>
        <authorList>
            <person name="Barbi F."/>
            <person name="Kohler A."/>
            <person name="Barry K."/>
            <person name="Baskaran P."/>
            <person name="Daum C."/>
            <person name="Fauchery L."/>
            <person name="Ihrmark K."/>
            <person name="Kuo A."/>
            <person name="LaButti K."/>
            <person name="Lipzen A."/>
            <person name="Morin E."/>
            <person name="Grigoriev I.V."/>
            <person name="Henrissat B."/>
            <person name="Lindahl B."/>
            <person name="Martin F."/>
        </authorList>
    </citation>
    <scope>NUCLEOTIDE SEQUENCE</scope>
    <source>
        <strain evidence="11">JB14</strain>
    </source>
</reference>
<comment type="similarity">
    <text evidence="2">Belongs to the ABC transporter superfamily. ABCG family. PDR (TC 3.A.1.205) subfamily.</text>
</comment>
<dbReference type="SUPFAM" id="SSF52540">
    <property type="entry name" value="P-loop containing nucleoside triphosphate hydrolases"/>
    <property type="match status" value="1"/>
</dbReference>
<dbReference type="OrthoDB" id="245989at2759"/>
<feature type="transmembrane region" description="Helical" evidence="9">
    <location>
        <begin position="21"/>
        <end position="39"/>
    </location>
</feature>
<evidence type="ECO:0000256" key="4">
    <source>
        <dbReference type="ARBA" id="ARBA00022692"/>
    </source>
</evidence>
<dbReference type="InterPro" id="IPR003593">
    <property type="entry name" value="AAA+_ATPase"/>
</dbReference>
<dbReference type="InterPro" id="IPR013525">
    <property type="entry name" value="ABC2_TM"/>
</dbReference>
<dbReference type="Pfam" id="PF01061">
    <property type="entry name" value="ABC2_membrane"/>
    <property type="match status" value="1"/>
</dbReference>
<evidence type="ECO:0000256" key="8">
    <source>
        <dbReference type="ARBA" id="ARBA00023136"/>
    </source>
</evidence>
<dbReference type="GO" id="GO:0140359">
    <property type="term" value="F:ABC-type transporter activity"/>
    <property type="evidence" value="ECO:0007669"/>
    <property type="project" value="InterPro"/>
</dbReference>
<dbReference type="InterPro" id="IPR043926">
    <property type="entry name" value="ABCG_dom"/>
</dbReference>
<dbReference type="EMBL" id="ML770997">
    <property type="protein sequence ID" value="KAE9382776.1"/>
    <property type="molecule type" value="Genomic_DNA"/>
</dbReference>
<dbReference type="Proteomes" id="UP000799118">
    <property type="component" value="Unassembled WGS sequence"/>
</dbReference>
<keyword evidence="6" id="KW-0067">ATP-binding</keyword>